<proteinExistence type="predicted"/>
<comment type="caution">
    <text evidence="1">The sequence shown here is derived from an EMBL/GenBank/DDBJ whole genome shotgun (WGS) entry which is preliminary data.</text>
</comment>
<accession>A0ACB7TNP8</accession>
<organism evidence="1 2">
    <name type="scientific">Hyalomma asiaticum</name>
    <name type="common">Tick</name>
    <dbReference type="NCBI Taxonomy" id="266040"/>
    <lineage>
        <taxon>Eukaryota</taxon>
        <taxon>Metazoa</taxon>
        <taxon>Ecdysozoa</taxon>
        <taxon>Arthropoda</taxon>
        <taxon>Chelicerata</taxon>
        <taxon>Arachnida</taxon>
        <taxon>Acari</taxon>
        <taxon>Parasitiformes</taxon>
        <taxon>Ixodida</taxon>
        <taxon>Ixodoidea</taxon>
        <taxon>Ixodidae</taxon>
        <taxon>Hyalomminae</taxon>
        <taxon>Hyalomma</taxon>
    </lineage>
</organism>
<evidence type="ECO:0000313" key="2">
    <source>
        <dbReference type="Proteomes" id="UP000821845"/>
    </source>
</evidence>
<dbReference type="Proteomes" id="UP000821845">
    <property type="component" value="Chromosome 1"/>
</dbReference>
<gene>
    <name evidence="1" type="ORF">HPB50_025861</name>
</gene>
<keyword evidence="2" id="KW-1185">Reference proteome</keyword>
<name>A0ACB7TNP8_HYAAI</name>
<dbReference type="EMBL" id="CM023481">
    <property type="protein sequence ID" value="KAH6948688.1"/>
    <property type="molecule type" value="Genomic_DNA"/>
</dbReference>
<sequence>MEDVSPAGEQASSVRKRGHPFKDTDEPRRKNKKVSDVDRVRIIDACRRGEDVKQLAETLGINVKTARSIAATNREVSFKTGGSVRKFGDNVVAVIKNTVEENATFTLKQIKRAVEEQLPGLTINPSSVDRLLDAHSYSIKLATQRPADRNRSDVKRKRKGYAEWLQSDGSRVCRLYINEPNYTI</sequence>
<reference evidence="1" key="1">
    <citation type="submission" date="2020-05" db="EMBL/GenBank/DDBJ databases">
        <title>Large-scale comparative analyses of tick genomes elucidate their genetic diversity and vector capacities.</title>
        <authorList>
            <person name="Jia N."/>
            <person name="Wang J."/>
            <person name="Shi W."/>
            <person name="Du L."/>
            <person name="Sun Y."/>
            <person name="Zhan W."/>
            <person name="Jiang J."/>
            <person name="Wang Q."/>
            <person name="Zhang B."/>
            <person name="Ji P."/>
            <person name="Sakyi L.B."/>
            <person name="Cui X."/>
            <person name="Yuan T."/>
            <person name="Jiang B."/>
            <person name="Yang W."/>
            <person name="Lam T.T.-Y."/>
            <person name="Chang Q."/>
            <person name="Ding S."/>
            <person name="Wang X."/>
            <person name="Zhu J."/>
            <person name="Ruan X."/>
            <person name="Zhao L."/>
            <person name="Wei J."/>
            <person name="Que T."/>
            <person name="Du C."/>
            <person name="Cheng J."/>
            <person name="Dai P."/>
            <person name="Han X."/>
            <person name="Huang E."/>
            <person name="Gao Y."/>
            <person name="Liu J."/>
            <person name="Shao H."/>
            <person name="Ye R."/>
            <person name="Li L."/>
            <person name="Wei W."/>
            <person name="Wang X."/>
            <person name="Wang C."/>
            <person name="Yang T."/>
            <person name="Huo Q."/>
            <person name="Li W."/>
            <person name="Guo W."/>
            <person name="Chen H."/>
            <person name="Zhou L."/>
            <person name="Ni X."/>
            <person name="Tian J."/>
            <person name="Zhou Y."/>
            <person name="Sheng Y."/>
            <person name="Liu T."/>
            <person name="Pan Y."/>
            <person name="Xia L."/>
            <person name="Li J."/>
            <person name="Zhao F."/>
            <person name="Cao W."/>
        </authorList>
    </citation>
    <scope>NUCLEOTIDE SEQUENCE</scope>
    <source>
        <strain evidence="1">Hyas-2018</strain>
    </source>
</reference>
<protein>
    <submittedName>
        <fullName evidence="1">Uncharacterized protein</fullName>
    </submittedName>
</protein>
<evidence type="ECO:0000313" key="1">
    <source>
        <dbReference type="EMBL" id="KAH6948688.1"/>
    </source>
</evidence>